<evidence type="ECO:0000313" key="1">
    <source>
        <dbReference type="EMBL" id="VYS64358.1"/>
    </source>
</evidence>
<protein>
    <submittedName>
        <fullName evidence="1">Uncharacterized protein</fullName>
    </submittedName>
</protein>
<proteinExistence type="predicted"/>
<dbReference type="EMBL" id="CACRSJ010000109">
    <property type="protein sequence ID" value="VYS64358.1"/>
    <property type="molecule type" value="Genomic_DNA"/>
</dbReference>
<accession>A0A654FU22</accession>
<dbReference type="Proteomes" id="UP000426265">
    <property type="component" value="Unassembled WGS sequence"/>
</dbReference>
<reference evidence="1 2" key="1">
    <citation type="submission" date="2019-11" db="EMBL/GenBank/DDBJ databases">
        <authorList>
            <person name="Jiao W.-B."/>
            <person name="Schneeberger K."/>
        </authorList>
    </citation>
    <scope>NUCLEOTIDE SEQUENCE [LARGE SCALE GENOMIC DNA]</scope>
    <source>
        <strain evidence="2">cv. An-1</strain>
    </source>
</reference>
<organism evidence="1 2">
    <name type="scientific">Arabidopsis thaliana</name>
    <name type="common">Mouse-ear cress</name>
    <dbReference type="NCBI Taxonomy" id="3702"/>
    <lineage>
        <taxon>Eukaryota</taxon>
        <taxon>Viridiplantae</taxon>
        <taxon>Streptophyta</taxon>
        <taxon>Embryophyta</taxon>
        <taxon>Tracheophyta</taxon>
        <taxon>Spermatophyta</taxon>
        <taxon>Magnoliopsida</taxon>
        <taxon>eudicotyledons</taxon>
        <taxon>Gunneridae</taxon>
        <taxon>Pentapetalae</taxon>
        <taxon>rosids</taxon>
        <taxon>malvids</taxon>
        <taxon>Brassicales</taxon>
        <taxon>Brassicaceae</taxon>
        <taxon>Camelineae</taxon>
        <taxon>Arabidopsis</taxon>
    </lineage>
</organism>
<gene>
    <name evidence="1" type="ORF">AN1_LOCUS19769</name>
</gene>
<evidence type="ECO:0000313" key="2">
    <source>
        <dbReference type="Proteomes" id="UP000426265"/>
    </source>
</evidence>
<dbReference type="ExpressionAtlas" id="A0A654FU22">
    <property type="expression patterns" value="baseline and differential"/>
</dbReference>
<sequence length="342" mass="38505">MFWNYDEGKIGFREASRVTRHFSEFSLRDGDCDLSDSRRSVSPLATDSARDLAFLSAISEKSSSQMESWLESFAITDGKCHPDCLKANNEQEDYDACQSAALVAVSLISSARVIFKIDSKYTEYSPQYLVDNVGKEEVEGEMDQPSCQYTVGNLLSYLVENVWTKKEVRQREMDQQRREFTVKDCFEFAFKKGLPRNGHWAHVGCIFPVPPFACQIPRVPMKGEVIEAANVSEALKLGMQQPAAARLHLFSPEFDLVGEGIYDGPSGNETRYVGLRDVLMVEAEKIKGETVFTVQICYKKKTSFVKVSTRSMILPLNGDDKSQVTEPACLLVDFCIPRFSIN</sequence>
<name>A0A654FU22_ARATH</name>
<dbReference type="AlphaFoldDB" id="A0A654FU22"/>